<evidence type="ECO:0000256" key="1">
    <source>
        <dbReference type="ARBA" id="ARBA00004123"/>
    </source>
</evidence>
<keyword evidence="2" id="KW-0227">DNA damage</keyword>
<keyword evidence="3" id="KW-0234">DNA repair</keyword>
<dbReference type="PANTHER" id="PTHR15272">
    <property type="entry name" value="CHROMATIN ASSEMBLY FACTOR 1 SUBUNIT A CAF-1 SUBUNIT A"/>
    <property type="match status" value="1"/>
</dbReference>
<evidence type="ECO:0000256" key="2">
    <source>
        <dbReference type="ARBA" id="ARBA00022763"/>
    </source>
</evidence>
<evidence type="ECO:0000256" key="5">
    <source>
        <dbReference type="SAM" id="MobiDB-lite"/>
    </source>
</evidence>
<dbReference type="GO" id="GO:0006334">
    <property type="term" value="P:nucleosome assembly"/>
    <property type="evidence" value="ECO:0007669"/>
    <property type="project" value="TreeGrafter"/>
</dbReference>
<feature type="compositionally biased region" description="Acidic residues" evidence="5">
    <location>
        <begin position="522"/>
        <end position="566"/>
    </location>
</feature>
<evidence type="ECO:0000256" key="3">
    <source>
        <dbReference type="ARBA" id="ARBA00023204"/>
    </source>
</evidence>
<feature type="domain" description="Chromatin assembly factor 1 subunit A dimerization" evidence="6">
    <location>
        <begin position="478"/>
        <end position="550"/>
    </location>
</feature>
<evidence type="ECO:0000259" key="6">
    <source>
        <dbReference type="Pfam" id="PF12253"/>
    </source>
</evidence>
<protein>
    <recommendedName>
        <fullName evidence="6">Chromatin assembly factor 1 subunit A dimerization domain-containing protein</fullName>
    </recommendedName>
</protein>
<feature type="region of interest" description="Disordered" evidence="5">
    <location>
        <begin position="208"/>
        <end position="227"/>
    </location>
</feature>
<evidence type="ECO:0000313" key="7">
    <source>
        <dbReference type="EMBL" id="KZT65485.1"/>
    </source>
</evidence>
<feature type="compositionally biased region" description="Polar residues" evidence="5">
    <location>
        <begin position="238"/>
        <end position="248"/>
    </location>
</feature>
<gene>
    <name evidence="7" type="ORF">DAEQUDRAFT_525269</name>
</gene>
<dbReference type="AlphaFoldDB" id="A0A165MC05"/>
<dbReference type="Pfam" id="PF12253">
    <property type="entry name" value="CAF1A_dimeriz"/>
    <property type="match status" value="1"/>
</dbReference>
<reference evidence="7 8" key="1">
    <citation type="journal article" date="2016" name="Mol. Biol. Evol.">
        <title>Comparative Genomics of Early-Diverging Mushroom-Forming Fungi Provides Insights into the Origins of Lignocellulose Decay Capabilities.</title>
        <authorList>
            <person name="Nagy L.G."/>
            <person name="Riley R."/>
            <person name="Tritt A."/>
            <person name="Adam C."/>
            <person name="Daum C."/>
            <person name="Floudas D."/>
            <person name="Sun H."/>
            <person name="Yadav J.S."/>
            <person name="Pangilinan J."/>
            <person name="Larsson K.H."/>
            <person name="Matsuura K."/>
            <person name="Barry K."/>
            <person name="Labutti K."/>
            <person name="Kuo R."/>
            <person name="Ohm R.A."/>
            <person name="Bhattacharya S.S."/>
            <person name="Shirouzu T."/>
            <person name="Yoshinaga Y."/>
            <person name="Martin F.M."/>
            <person name="Grigoriev I.V."/>
            <person name="Hibbett D.S."/>
        </authorList>
    </citation>
    <scope>NUCLEOTIDE SEQUENCE [LARGE SCALE GENOMIC DNA]</scope>
    <source>
        <strain evidence="7 8">L-15889</strain>
    </source>
</reference>
<feature type="region of interest" description="Disordered" evidence="5">
    <location>
        <begin position="522"/>
        <end position="603"/>
    </location>
</feature>
<dbReference type="Proteomes" id="UP000076727">
    <property type="component" value="Unassembled WGS sequence"/>
</dbReference>
<keyword evidence="8" id="KW-1185">Reference proteome</keyword>
<feature type="region of interest" description="Disordered" evidence="5">
    <location>
        <begin position="684"/>
        <end position="716"/>
    </location>
</feature>
<dbReference type="PANTHER" id="PTHR15272:SF0">
    <property type="entry name" value="CHROMATIN ASSEMBLY FACTOR 1 SUBUNIT A"/>
    <property type="match status" value="1"/>
</dbReference>
<dbReference type="OrthoDB" id="440676at2759"/>
<sequence>MPALDTQSVVAVVDLTEVTDKPTRTRLVELKNGKLILKQKAMSLEKMSETMQEIVKFREFIEGRTGRKEQALSTIPDEHLPLIAKLVHESDKTLHALAKYVQSELVPSHDSDDIVLDPSSILPVDAIEQAIKAVAARNNYGLESTSVSGKVPAALHLWRWEVKDKHVDWHPKAAKDKLEARLEERRQAKRDAQDLFDELPEDVRSGLLGTKNVTRTPLKTKHSMRSADDVLVQDQSDTGLKAQPQSQEVDGDKASTPKGSSRPKKPVDPEKAAKEKERLEKKAAKAEKEKKNQEAQNKSRSIMASFFGKTMAFPPKPSDPSAPVKVGSVEAGPSSARSDFMKAFKPFVIKKDAEVAPANWFDQARKRRCVSKAMTEGIIVLDDDDDDDDEVPHAGSSPAVDLGQLNANERLRQILSEPQISLNPILRQRQPRSHLKSYSPRSVKSIMAQLTEAEVTGDDDKVRALLAMLRDRRAIPVKVLIFTEDARPGYFGTWTRSSREVGPRTPFGRDVLALDYGYDSAEEWEGEDESGGDDVVEDADEEEMADGDGEDSDMDDWLVDDDEVEDPGTPVEERRGESPEMLPDVPYVPAKRKSAPEGGKQTKKRKVVVPLVPFTKGPCWESTVGQCSYEPFEAYRIELFNDTPYPINPFTYVAATAAMPSTSAAAKDRADFVVPTLPPRLVGPTAQGAPVSAEAALPSTTPAPAGPKKPAAPTPKTAFPEAHLPVLLAKINTLATSSLAYIVEVVYQDLREQRVKKNAIEAKVKEVGEKSKAQKIWVVKPEVKAAHGLA</sequence>
<dbReference type="GO" id="GO:0005634">
    <property type="term" value="C:nucleus"/>
    <property type="evidence" value="ECO:0007669"/>
    <property type="project" value="UniProtKB-SubCell"/>
</dbReference>
<evidence type="ECO:0000313" key="8">
    <source>
        <dbReference type="Proteomes" id="UP000076727"/>
    </source>
</evidence>
<feature type="compositionally biased region" description="Basic and acidic residues" evidence="5">
    <location>
        <begin position="265"/>
        <end position="293"/>
    </location>
</feature>
<feature type="region of interest" description="Disordered" evidence="5">
    <location>
        <begin position="238"/>
        <end position="335"/>
    </location>
</feature>
<organism evidence="7 8">
    <name type="scientific">Daedalea quercina L-15889</name>
    <dbReference type="NCBI Taxonomy" id="1314783"/>
    <lineage>
        <taxon>Eukaryota</taxon>
        <taxon>Fungi</taxon>
        <taxon>Dikarya</taxon>
        <taxon>Basidiomycota</taxon>
        <taxon>Agaricomycotina</taxon>
        <taxon>Agaricomycetes</taxon>
        <taxon>Polyporales</taxon>
        <taxon>Fomitopsis</taxon>
    </lineage>
</organism>
<dbReference type="EMBL" id="KV429105">
    <property type="protein sequence ID" value="KZT65485.1"/>
    <property type="molecule type" value="Genomic_DNA"/>
</dbReference>
<dbReference type="GO" id="GO:0033186">
    <property type="term" value="C:CAF-1 complex"/>
    <property type="evidence" value="ECO:0007669"/>
    <property type="project" value="TreeGrafter"/>
</dbReference>
<proteinExistence type="predicted"/>
<keyword evidence="4" id="KW-0539">Nucleus</keyword>
<dbReference type="STRING" id="1314783.A0A165MC05"/>
<accession>A0A165MC05</accession>
<comment type="subcellular location">
    <subcellularLocation>
        <location evidence="1">Nucleus</location>
    </subcellularLocation>
</comment>
<dbReference type="InterPro" id="IPR022043">
    <property type="entry name" value="CAF1A_DD"/>
</dbReference>
<name>A0A165MC05_9APHY</name>
<evidence type="ECO:0000256" key="4">
    <source>
        <dbReference type="ARBA" id="ARBA00023242"/>
    </source>
</evidence>
<feature type="compositionally biased region" description="Pro residues" evidence="5">
    <location>
        <begin position="704"/>
        <end position="713"/>
    </location>
</feature>
<dbReference type="GO" id="GO:0006281">
    <property type="term" value="P:DNA repair"/>
    <property type="evidence" value="ECO:0007669"/>
    <property type="project" value="UniProtKB-KW"/>
</dbReference>